<dbReference type="PANTHER" id="PTHR38590:SF1">
    <property type="entry name" value="BLL0828 PROTEIN"/>
    <property type="match status" value="1"/>
</dbReference>
<protein>
    <submittedName>
        <fullName evidence="2">Very-short-patch-repair endonuclease</fullName>
    </submittedName>
</protein>
<dbReference type="GO" id="GO:0004519">
    <property type="term" value="F:endonuclease activity"/>
    <property type="evidence" value="ECO:0007669"/>
    <property type="project" value="UniProtKB-KW"/>
</dbReference>
<dbReference type="CDD" id="cd01038">
    <property type="entry name" value="Endonuclease_DUF559"/>
    <property type="match status" value="1"/>
</dbReference>
<dbReference type="AlphaFoldDB" id="A0A5S5C9X7"/>
<dbReference type="EMBL" id="VNHU01000002">
    <property type="protein sequence ID" value="TYP76144.1"/>
    <property type="molecule type" value="Genomic_DNA"/>
</dbReference>
<gene>
    <name evidence="2" type="ORF">BD809_102361</name>
</gene>
<dbReference type="Pfam" id="PF04480">
    <property type="entry name" value="DUF559"/>
    <property type="match status" value="1"/>
</dbReference>
<dbReference type="PANTHER" id="PTHR38590">
    <property type="entry name" value="BLL0828 PROTEIN"/>
    <property type="match status" value="1"/>
</dbReference>
<keyword evidence="2" id="KW-0378">Hydrolase</keyword>
<dbReference type="Gene3D" id="3.40.960.10">
    <property type="entry name" value="VSR Endonuclease"/>
    <property type="match status" value="1"/>
</dbReference>
<sequence length="97" mass="11503">MTSCEMLLWKRIRKGQLHVLFFRQFPILDYVVDFYAKEIGLAIEVDGTSHDHMLEDSHRQQRIEKLGVQFIRFTNKEILENLDGVVDELTDMINNYS</sequence>
<proteinExistence type="predicted"/>
<dbReference type="InterPro" id="IPR007569">
    <property type="entry name" value="DUF559"/>
</dbReference>
<keyword evidence="2" id="KW-0540">Nuclease</keyword>
<dbReference type="InterPro" id="IPR011335">
    <property type="entry name" value="Restrct_endonuc-II-like"/>
</dbReference>
<feature type="domain" description="DUF559" evidence="1">
    <location>
        <begin position="1"/>
        <end position="93"/>
    </location>
</feature>
<dbReference type="SUPFAM" id="SSF52980">
    <property type="entry name" value="Restriction endonuclease-like"/>
    <property type="match status" value="1"/>
</dbReference>
<evidence type="ECO:0000313" key="3">
    <source>
        <dbReference type="Proteomes" id="UP000324376"/>
    </source>
</evidence>
<name>A0A5S5C9X7_9FLAO</name>
<keyword evidence="3" id="KW-1185">Reference proteome</keyword>
<keyword evidence="2" id="KW-0255">Endonuclease</keyword>
<reference evidence="2 3" key="1">
    <citation type="submission" date="2019-07" db="EMBL/GenBank/DDBJ databases">
        <title>Genomic Encyclopedia of Archaeal and Bacterial Type Strains, Phase II (KMG-II): from individual species to whole genera.</title>
        <authorList>
            <person name="Goeker M."/>
        </authorList>
    </citation>
    <scope>NUCLEOTIDE SEQUENCE [LARGE SCALE GENOMIC DNA]</scope>
    <source>
        <strain evidence="2 3">DSM 17527</strain>
    </source>
</reference>
<evidence type="ECO:0000259" key="1">
    <source>
        <dbReference type="Pfam" id="PF04480"/>
    </source>
</evidence>
<evidence type="ECO:0000313" key="2">
    <source>
        <dbReference type="EMBL" id="TYP76144.1"/>
    </source>
</evidence>
<accession>A0A5S5C9X7</accession>
<dbReference type="Proteomes" id="UP000324376">
    <property type="component" value="Unassembled WGS sequence"/>
</dbReference>
<organism evidence="2 3">
    <name type="scientific">Aquimarina intermedia</name>
    <dbReference type="NCBI Taxonomy" id="350814"/>
    <lineage>
        <taxon>Bacteria</taxon>
        <taxon>Pseudomonadati</taxon>
        <taxon>Bacteroidota</taxon>
        <taxon>Flavobacteriia</taxon>
        <taxon>Flavobacteriales</taxon>
        <taxon>Flavobacteriaceae</taxon>
        <taxon>Aquimarina</taxon>
    </lineage>
</organism>
<dbReference type="InterPro" id="IPR047216">
    <property type="entry name" value="Endonuclease_DUF559_bact"/>
</dbReference>
<comment type="caution">
    <text evidence="2">The sequence shown here is derived from an EMBL/GenBank/DDBJ whole genome shotgun (WGS) entry which is preliminary data.</text>
</comment>